<evidence type="ECO:0000256" key="5">
    <source>
        <dbReference type="PIRSR" id="PIRSR001221-1"/>
    </source>
</evidence>
<proteinExistence type="inferred from homology"/>
<feature type="active site" description="Charge relay system" evidence="5">
    <location>
        <position position="235"/>
    </location>
</feature>
<evidence type="ECO:0000313" key="9">
    <source>
        <dbReference type="Proteomes" id="UP000662931"/>
    </source>
</evidence>
<dbReference type="SUPFAM" id="SSF75304">
    <property type="entry name" value="Amidase signature (AS) enzymes"/>
    <property type="match status" value="1"/>
</dbReference>
<reference evidence="8" key="1">
    <citation type="submission" date="2020-10" db="EMBL/GenBank/DDBJ databases">
        <authorList>
            <person name="Roach M.J.R."/>
        </authorList>
    </citation>
    <scope>NUCLEOTIDE SEQUENCE</scope>
    <source>
        <strain evidence="8">CBS 1945</strain>
    </source>
</reference>
<feature type="active site" description="Acyl-ester intermediate" evidence="5">
    <location>
        <position position="259"/>
    </location>
</feature>
<dbReference type="EMBL" id="CP064812">
    <property type="protein sequence ID" value="QPG73081.1"/>
    <property type="molecule type" value="Genomic_DNA"/>
</dbReference>
<dbReference type="AlphaFoldDB" id="A0A875RVQ8"/>
<dbReference type="PIRSF" id="PIRSF001221">
    <property type="entry name" value="Amidase_fungi"/>
    <property type="match status" value="1"/>
</dbReference>
<evidence type="ECO:0000256" key="2">
    <source>
        <dbReference type="ARBA" id="ARBA00009199"/>
    </source>
</evidence>
<evidence type="ECO:0000259" key="7">
    <source>
        <dbReference type="Pfam" id="PF01425"/>
    </source>
</evidence>
<evidence type="ECO:0000313" key="8">
    <source>
        <dbReference type="EMBL" id="QPG73081.1"/>
    </source>
</evidence>
<dbReference type="EC" id="3.5.1.4" evidence="3"/>
<dbReference type="PANTHER" id="PTHR46072:SF4">
    <property type="entry name" value="AMIDASE C550.07-RELATED"/>
    <property type="match status" value="1"/>
</dbReference>
<protein>
    <recommendedName>
        <fullName evidence="3">amidase</fullName>
        <ecNumber evidence="3">3.5.1.4</ecNumber>
    </recommendedName>
</protein>
<dbReference type="Proteomes" id="UP000662931">
    <property type="component" value="Chromosome 1"/>
</dbReference>
<evidence type="ECO:0000256" key="4">
    <source>
        <dbReference type="ARBA" id="ARBA00022801"/>
    </source>
</evidence>
<dbReference type="GeneID" id="62193787"/>
<organism evidence="8 9">
    <name type="scientific">Eeniella nana</name>
    <name type="common">Yeast</name>
    <name type="synonym">Brettanomyces nanus</name>
    <dbReference type="NCBI Taxonomy" id="13502"/>
    <lineage>
        <taxon>Eukaryota</taxon>
        <taxon>Fungi</taxon>
        <taxon>Dikarya</taxon>
        <taxon>Ascomycota</taxon>
        <taxon>Saccharomycotina</taxon>
        <taxon>Pichiomycetes</taxon>
        <taxon>Pichiales</taxon>
        <taxon>Pichiaceae</taxon>
        <taxon>Brettanomyces</taxon>
    </lineage>
</organism>
<comment type="similarity">
    <text evidence="2">Belongs to the amidase family.</text>
</comment>
<dbReference type="Pfam" id="PF01425">
    <property type="entry name" value="Amidase"/>
    <property type="match status" value="1"/>
</dbReference>
<evidence type="ECO:0000256" key="1">
    <source>
        <dbReference type="ARBA" id="ARBA00001311"/>
    </source>
</evidence>
<dbReference type="PANTHER" id="PTHR46072">
    <property type="entry name" value="AMIDASE-RELATED-RELATED"/>
    <property type="match status" value="1"/>
</dbReference>
<feature type="binding site" evidence="6">
    <location>
        <position position="209"/>
    </location>
    <ligand>
        <name>substrate</name>
    </ligand>
</feature>
<dbReference type="InterPro" id="IPR036928">
    <property type="entry name" value="AS_sf"/>
</dbReference>
<sequence>MVDIGAPVNIESFYKFTDDVSNPELFESWKPKIKAYLEDLDKESPAQYKIPEKEVPEDLDEKSFSTIEYLKDTMYLTDSDKKITEMSVVDLAKNITSRKLSSVEVMNSFAHRAIILNQFTNFASQFFIKEAMNTAKLLDEYINNTGNVIGPLHGIPISVKEQIGMAGKITHGGWVAWLDYIPEEDATTIKVLKKLGAVLYVRTNEPQTLMHLDSNNNIIGRTRNPYNSLLSSGGSSGGEGACVGGRGSAIGVGSDIGGSIRAPAAFCGCFGLRPSTRRISTAGGVSSGRGQESVVAVEGPLAHTAKDIDYFMKSYINAGKPWEDDPWCMPMPWREVAKPEPRDVTVAIMYDNGMVKPHAPISRGLKTVEGKLKSSGVKVIKFEPLMIEEAYDVCHQLYTCDGNNAQKEMLKPSGEPLLPLTKWAMSMGNGDKCLSITENRSLNARRDTIRAAYNKYFIEKKVDFVISPTYVGVAPCAIENGIAGPYYWGYTSLWNLLDLPTLVAPTGLYQYPPSDLKDPSYKPRSPIDEIEQNKYIPELFRDAPICLQITGRRYFDEEVVSFGELFEEIMKNKS</sequence>
<accession>A0A875RVQ8</accession>
<evidence type="ECO:0000256" key="3">
    <source>
        <dbReference type="ARBA" id="ARBA00012922"/>
    </source>
</evidence>
<name>A0A875RVQ8_EENNA</name>
<dbReference type="GO" id="GO:0004040">
    <property type="term" value="F:amidase activity"/>
    <property type="evidence" value="ECO:0007669"/>
    <property type="project" value="UniProtKB-EC"/>
</dbReference>
<dbReference type="InterPro" id="IPR023631">
    <property type="entry name" value="Amidase_dom"/>
</dbReference>
<dbReference type="KEGG" id="bnn:FOA43_000386"/>
<feature type="binding site" evidence="6">
    <location>
        <begin position="256"/>
        <end position="259"/>
    </location>
    <ligand>
        <name>substrate</name>
    </ligand>
</feature>
<dbReference type="OrthoDB" id="6428749at2759"/>
<gene>
    <name evidence="8" type="ORF">FOA43_000386</name>
</gene>
<comment type="catalytic activity">
    <reaction evidence="1">
        <text>a monocarboxylic acid amide + H2O = a monocarboxylate + NH4(+)</text>
        <dbReference type="Rhea" id="RHEA:12020"/>
        <dbReference type="ChEBI" id="CHEBI:15377"/>
        <dbReference type="ChEBI" id="CHEBI:28938"/>
        <dbReference type="ChEBI" id="CHEBI:35757"/>
        <dbReference type="ChEBI" id="CHEBI:83628"/>
        <dbReference type="EC" id="3.5.1.4"/>
    </reaction>
</comment>
<feature type="active site" description="Charge relay system" evidence="5">
    <location>
        <position position="160"/>
    </location>
</feature>
<dbReference type="PROSITE" id="PS00571">
    <property type="entry name" value="AMIDASES"/>
    <property type="match status" value="1"/>
</dbReference>
<feature type="binding site" evidence="6">
    <location>
        <position position="235"/>
    </location>
    <ligand>
        <name>substrate</name>
    </ligand>
</feature>
<evidence type="ECO:0000256" key="6">
    <source>
        <dbReference type="PIRSR" id="PIRSR001221-2"/>
    </source>
</evidence>
<feature type="domain" description="Amidase" evidence="7">
    <location>
        <begin position="104"/>
        <end position="559"/>
    </location>
</feature>
<keyword evidence="9" id="KW-1185">Reference proteome</keyword>
<keyword evidence="4" id="KW-0378">Hydrolase</keyword>
<dbReference type="RefSeq" id="XP_038776646.1">
    <property type="nucleotide sequence ID" value="XM_038920718.1"/>
</dbReference>
<dbReference type="InterPro" id="IPR020556">
    <property type="entry name" value="Amidase_CS"/>
</dbReference>
<dbReference type="Gene3D" id="3.90.1300.10">
    <property type="entry name" value="Amidase signature (AS) domain"/>
    <property type="match status" value="1"/>
</dbReference>